<keyword evidence="2" id="KW-1185">Reference proteome</keyword>
<reference evidence="1 2" key="1">
    <citation type="submission" date="2023-02" db="EMBL/GenBank/DDBJ databases">
        <title>Genome Sequence of L. cardiaca H63T.</title>
        <authorList>
            <person name="Lopez A.E."/>
            <person name="Cianciotto N.P."/>
        </authorList>
    </citation>
    <scope>NUCLEOTIDE SEQUENCE [LARGE SCALE GENOMIC DNA]</scope>
    <source>
        <strain evidence="1 2">H63</strain>
    </source>
</reference>
<protein>
    <submittedName>
        <fullName evidence="1">Uncharacterized protein</fullName>
    </submittedName>
</protein>
<accession>A0ABY8AQG6</accession>
<dbReference type="Proteomes" id="UP001222087">
    <property type="component" value="Chromosome"/>
</dbReference>
<evidence type="ECO:0000313" key="2">
    <source>
        <dbReference type="Proteomes" id="UP001222087"/>
    </source>
</evidence>
<dbReference type="EMBL" id="CP119078">
    <property type="protein sequence ID" value="WED42935.1"/>
    <property type="molecule type" value="Genomic_DNA"/>
</dbReference>
<gene>
    <name evidence="1" type="ORF">PXX05_13685</name>
</gene>
<dbReference type="RefSeq" id="WP_275088750.1">
    <property type="nucleotide sequence ID" value="NZ_CP119078.1"/>
</dbReference>
<proteinExistence type="predicted"/>
<evidence type="ECO:0000313" key="1">
    <source>
        <dbReference type="EMBL" id="WED42935.1"/>
    </source>
</evidence>
<name>A0ABY8AQG6_9GAMM</name>
<organism evidence="1 2">
    <name type="scientific">Legionella cardiaca</name>
    <dbReference type="NCBI Taxonomy" id="1071983"/>
    <lineage>
        <taxon>Bacteria</taxon>
        <taxon>Pseudomonadati</taxon>
        <taxon>Pseudomonadota</taxon>
        <taxon>Gammaproteobacteria</taxon>
        <taxon>Legionellales</taxon>
        <taxon>Legionellaceae</taxon>
        <taxon>Legionella</taxon>
    </lineage>
</organism>
<sequence>MQYTIEVSPTQFLFTQIEKLPEDATSVVFKATWTNERKYSLQDKSAAEVHEAFKNLPKTVRKIDCRNNGLGHFHPFHLKLFFLH</sequence>